<accession>A0A3G2BS39</accession>
<organism evidence="3">
    <name type="scientific">Termitomyces sp</name>
    <dbReference type="NCBI Taxonomy" id="1916073"/>
    <lineage>
        <taxon>Eukaryota</taxon>
        <taxon>Fungi</taxon>
        <taxon>Dikarya</taxon>
        <taxon>Basidiomycota</taxon>
        <taxon>Agaricomycotina</taxon>
        <taxon>Agaricomycetes</taxon>
        <taxon>Agaricomycetidae</taxon>
        <taxon>Agaricales</taxon>
        <taxon>Tricholomatineae</taxon>
        <taxon>Lyophyllaceae</taxon>
        <taxon>Termitomyces</taxon>
    </lineage>
</organism>
<evidence type="ECO:0000256" key="1">
    <source>
        <dbReference type="SAM" id="Phobius"/>
    </source>
</evidence>
<dbReference type="AlphaFoldDB" id="A0A3G2BS39"/>
<keyword evidence="1" id="KW-0472">Membrane</keyword>
<keyword evidence="3" id="KW-0496">Mitochondrion</keyword>
<keyword evidence="2" id="KW-0732">Signal</keyword>
<reference evidence="3" key="1">
    <citation type="submission" date="2018-08" db="EMBL/GenBank/DDBJ databases">
        <title>Comparative mitochondrial genomics of the basidiomycete Termitomyces.</title>
        <authorList>
            <person name="Nieuwenhuis M."/>
        </authorList>
    </citation>
    <scope>NUCLEOTIDE SEQUENCE</scope>
    <source>
        <strain evidence="3">DKA19</strain>
    </source>
</reference>
<proteinExistence type="predicted"/>
<keyword evidence="1" id="KW-0812">Transmembrane</keyword>
<dbReference type="EMBL" id="MH743217">
    <property type="protein sequence ID" value="AYM32774.1"/>
    <property type="molecule type" value="Genomic_DNA"/>
</dbReference>
<feature type="chain" id="PRO_5018262542" description="LAGLIDADG homing endonuclease" evidence="2">
    <location>
        <begin position="23"/>
        <end position="411"/>
    </location>
</feature>
<evidence type="ECO:0000313" key="3">
    <source>
        <dbReference type="EMBL" id="AYM32774.1"/>
    </source>
</evidence>
<evidence type="ECO:0008006" key="4">
    <source>
        <dbReference type="Google" id="ProtNLM"/>
    </source>
</evidence>
<name>A0A3G2BS39_9AGAR</name>
<feature type="transmembrane region" description="Helical" evidence="1">
    <location>
        <begin position="72"/>
        <end position="94"/>
    </location>
</feature>
<gene>
    <name evidence="3" type="ORF">DXG00_000016</name>
</gene>
<feature type="transmembrane region" description="Helical" evidence="1">
    <location>
        <begin position="125"/>
        <end position="147"/>
    </location>
</feature>
<sequence length="411" mass="46750">MITLLILIPVLGSLLLIPISSSSSTPQETQTPQESQTQSSSYFSTLNLNLKLKEQESNNNKMRRIALTTSLINLKLFVSLFIFLFLIDIFFYIYELYSEVNNIYFLNILPQGESNYSVPMDPPRWWPSGVPQGWAIVGSALTIFLFLSKIPGVTPRGRVLGALASGGVSASQISYNSAIENSLGFNRLMWGFSEIRRTGVWPSIEQISKTTTEKQITDFANAAMKHSDQSKVDVVVKEVVYNFNKFLPSPDLDFSNFIEKFSHLIFKETMQLLKPVQIQGFFDDLIGQRMFIEIILFITTICLILLFIIFIFNLIFLLNKDKIIKKFNNKFIRFYIKYQTALSWITLLYVPIFIFMGLFTLFNGILWLITHQIPYESLGIDLHQFISSSSPLPYPLPLQGGENGGTDIVAS</sequence>
<feature type="signal peptide" evidence="2">
    <location>
        <begin position="1"/>
        <end position="22"/>
    </location>
</feature>
<feature type="transmembrane region" description="Helical" evidence="1">
    <location>
        <begin position="294"/>
        <end position="319"/>
    </location>
</feature>
<geneLocation type="mitochondrion" evidence="3"/>
<evidence type="ECO:0000256" key="2">
    <source>
        <dbReference type="SAM" id="SignalP"/>
    </source>
</evidence>
<protein>
    <recommendedName>
        <fullName evidence="4">LAGLIDADG homing endonuclease</fullName>
    </recommendedName>
</protein>
<feature type="transmembrane region" description="Helical" evidence="1">
    <location>
        <begin position="340"/>
        <end position="369"/>
    </location>
</feature>
<keyword evidence="1" id="KW-1133">Transmembrane helix</keyword>